<proteinExistence type="predicted"/>
<feature type="transmembrane region" description="Helical" evidence="1">
    <location>
        <begin position="21"/>
        <end position="39"/>
    </location>
</feature>
<dbReference type="Proteomes" id="UP000620559">
    <property type="component" value="Unassembled WGS sequence"/>
</dbReference>
<reference evidence="2" key="1">
    <citation type="submission" date="2020-10" db="EMBL/GenBank/DDBJ databases">
        <authorList>
            <person name="Castelo-Branco R."/>
            <person name="Eusebio N."/>
            <person name="Adriana R."/>
            <person name="Vieira A."/>
            <person name="Brugerolle De Fraissinette N."/>
            <person name="Rezende De Castro R."/>
            <person name="Schneider M.P."/>
            <person name="Vasconcelos V."/>
            <person name="Leao P.N."/>
        </authorList>
    </citation>
    <scope>NUCLEOTIDE SEQUENCE</scope>
    <source>
        <strain evidence="2">LEGE 06105</strain>
    </source>
</reference>
<dbReference type="RefSeq" id="WP_193923614.1">
    <property type="nucleotide sequence ID" value="NZ_JADEWL010000103.1"/>
</dbReference>
<dbReference type="AlphaFoldDB" id="A0A8J7JV83"/>
<evidence type="ECO:0000313" key="3">
    <source>
        <dbReference type="Proteomes" id="UP000620559"/>
    </source>
</evidence>
<keyword evidence="1" id="KW-0472">Membrane</keyword>
<dbReference type="EMBL" id="JADEWL010000103">
    <property type="protein sequence ID" value="MBE9215504.1"/>
    <property type="molecule type" value="Genomic_DNA"/>
</dbReference>
<accession>A0A8J7JV83</accession>
<evidence type="ECO:0000313" key="2">
    <source>
        <dbReference type="EMBL" id="MBE9215504.1"/>
    </source>
</evidence>
<evidence type="ECO:0000256" key="1">
    <source>
        <dbReference type="SAM" id="Phobius"/>
    </source>
</evidence>
<organism evidence="2 3">
    <name type="scientific">Plectonema cf. radiosum LEGE 06105</name>
    <dbReference type="NCBI Taxonomy" id="945769"/>
    <lineage>
        <taxon>Bacteria</taxon>
        <taxon>Bacillati</taxon>
        <taxon>Cyanobacteriota</taxon>
        <taxon>Cyanophyceae</taxon>
        <taxon>Oscillatoriophycideae</taxon>
        <taxon>Oscillatoriales</taxon>
        <taxon>Microcoleaceae</taxon>
        <taxon>Plectonema</taxon>
    </lineage>
</organism>
<gene>
    <name evidence="2" type="ORF">IQ247_23040</name>
</gene>
<comment type="caution">
    <text evidence="2">The sequence shown here is derived from an EMBL/GenBank/DDBJ whole genome shotgun (WGS) entry which is preliminary data.</text>
</comment>
<keyword evidence="1" id="KW-1133">Transmembrane helix</keyword>
<protein>
    <submittedName>
        <fullName evidence="2">Uncharacterized protein</fullName>
    </submittedName>
</protein>
<name>A0A8J7JV83_9CYAN</name>
<keyword evidence="3" id="KW-1185">Reference proteome</keyword>
<sequence length="130" mass="15033">MTSRNFSPQWLEFLKSLGIEFWLPLPLLGISFWVVGGWLTQHSLTSPSKNMIELQTTQPDYDKKIAFIKVEIYPKKGISSVKIMRLSKVYKQSEIILATTHIPHLEATISAELGLSPEQVRKKMRYRKEN</sequence>
<keyword evidence="1" id="KW-0812">Transmembrane</keyword>